<dbReference type="InterPro" id="IPR020846">
    <property type="entry name" value="MFS_dom"/>
</dbReference>
<feature type="compositionally biased region" description="Low complexity" evidence="7">
    <location>
        <begin position="1"/>
        <end position="16"/>
    </location>
</feature>
<feature type="region of interest" description="Disordered" evidence="7">
    <location>
        <begin position="1"/>
        <end position="20"/>
    </location>
</feature>
<evidence type="ECO:0000256" key="5">
    <source>
        <dbReference type="ARBA" id="ARBA00022989"/>
    </source>
</evidence>
<feature type="transmembrane region" description="Helical" evidence="8">
    <location>
        <begin position="38"/>
        <end position="55"/>
    </location>
</feature>
<keyword evidence="6 8" id="KW-0472">Membrane</keyword>
<evidence type="ECO:0000313" key="11">
    <source>
        <dbReference type="Proteomes" id="UP001500449"/>
    </source>
</evidence>
<dbReference type="Pfam" id="PF00083">
    <property type="entry name" value="Sugar_tr"/>
    <property type="match status" value="1"/>
</dbReference>
<feature type="transmembrane region" description="Helical" evidence="8">
    <location>
        <begin position="168"/>
        <end position="187"/>
    </location>
</feature>
<protein>
    <submittedName>
        <fullName evidence="10">MFS transporter</fullName>
    </submittedName>
</protein>
<gene>
    <name evidence="10" type="ORF">GCM10009836_42620</name>
</gene>
<dbReference type="EMBL" id="BAAAQK010000016">
    <property type="protein sequence ID" value="GAA1857941.1"/>
    <property type="molecule type" value="Genomic_DNA"/>
</dbReference>
<accession>A0ABN2NBW7</accession>
<feature type="transmembrane region" description="Helical" evidence="8">
    <location>
        <begin position="340"/>
        <end position="364"/>
    </location>
</feature>
<feature type="transmembrane region" description="Helical" evidence="8">
    <location>
        <begin position="246"/>
        <end position="264"/>
    </location>
</feature>
<evidence type="ECO:0000256" key="7">
    <source>
        <dbReference type="SAM" id="MobiDB-lite"/>
    </source>
</evidence>
<keyword evidence="3" id="KW-1003">Cell membrane</keyword>
<keyword evidence="5 8" id="KW-1133">Transmembrane helix</keyword>
<dbReference type="Pfam" id="PF07690">
    <property type="entry name" value="MFS_1"/>
    <property type="match status" value="1"/>
</dbReference>
<dbReference type="Gene3D" id="1.20.1250.20">
    <property type="entry name" value="MFS general substrate transporter like domains"/>
    <property type="match status" value="2"/>
</dbReference>
<dbReference type="PANTHER" id="PTHR43045:SF1">
    <property type="entry name" value="SHIKIMATE TRANSPORTER"/>
    <property type="match status" value="1"/>
</dbReference>
<dbReference type="InterPro" id="IPR011701">
    <property type="entry name" value="MFS"/>
</dbReference>
<evidence type="ECO:0000256" key="6">
    <source>
        <dbReference type="ARBA" id="ARBA00023136"/>
    </source>
</evidence>
<dbReference type="SUPFAM" id="SSF103473">
    <property type="entry name" value="MFS general substrate transporter"/>
    <property type="match status" value="1"/>
</dbReference>
<evidence type="ECO:0000256" key="1">
    <source>
        <dbReference type="ARBA" id="ARBA00004651"/>
    </source>
</evidence>
<feature type="transmembrane region" description="Helical" evidence="8">
    <location>
        <begin position="284"/>
        <end position="305"/>
    </location>
</feature>
<reference evidence="10 11" key="1">
    <citation type="journal article" date="2019" name="Int. J. Syst. Evol. Microbiol.">
        <title>The Global Catalogue of Microorganisms (GCM) 10K type strain sequencing project: providing services to taxonomists for standard genome sequencing and annotation.</title>
        <authorList>
            <consortium name="The Broad Institute Genomics Platform"/>
            <consortium name="The Broad Institute Genome Sequencing Center for Infectious Disease"/>
            <person name="Wu L."/>
            <person name="Ma J."/>
        </authorList>
    </citation>
    <scope>NUCLEOTIDE SEQUENCE [LARGE SCALE GENOMIC DNA]</scope>
    <source>
        <strain evidence="10 11">JCM 16009</strain>
    </source>
</reference>
<name>A0ABN2NBW7_9PSEU</name>
<comment type="subcellular location">
    <subcellularLocation>
        <location evidence="1">Cell membrane</location>
        <topology evidence="1">Multi-pass membrane protein</topology>
    </subcellularLocation>
</comment>
<feature type="transmembrane region" description="Helical" evidence="8">
    <location>
        <begin position="96"/>
        <end position="117"/>
    </location>
</feature>
<dbReference type="Proteomes" id="UP001500449">
    <property type="component" value="Unassembled WGS sequence"/>
</dbReference>
<comment type="caution">
    <text evidence="10">The sequence shown here is derived from an EMBL/GenBank/DDBJ whole genome shotgun (WGS) entry which is preliminary data.</text>
</comment>
<keyword evidence="11" id="KW-1185">Reference proteome</keyword>
<keyword evidence="2" id="KW-0813">Transport</keyword>
<evidence type="ECO:0000259" key="9">
    <source>
        <dbReference type="PROSITE" id="PS50850"/>
    </source>
</evidence>
<feature type="transmembrane region" description="Helical" evidence="8">
    <location>
        <begin position="61"/>
        <end position="84"/>
    </location>
</feature>
<dbReference type="RefSeq" id="WP_344419764.1">
    <property type="nucleotide sequence ID" value="NZ_BAAAQK010000016.1"/>
</dbReference>
<dbReference type="InterPro" id="IPR036259">
    <property type="entry name" value="MFS_trans_sf"/>
</dbReference>
<evidence type="ECO:0000256" key="2">
    <source>
        <dbReference type="ARBA" id="ARBA00022448"/>
    </source>
</evidence>
<feature type="domain" description="Major facilitator superfamily (MFS) profile" evidence="9">
    <location>
        <begin position="23"/>
        <end position="434"/>
    </location>
</feature>
<dbReference type="PROSITE" id="PS50850">
    <property type="entry name" value="MFS"/>
    <property type="match status" value="1"/>
</dbReference>
<dbReference type="PANTHER" id="PTHR43045">
    <property type="entry name" value="SHIKIMATE TRANSPORTER"/>
    <property type="match status" value="1"/>
</dbReference>
<feature type="transmembrane region" description="Helical" evidence="8">
    <location>
        <begin position="199"/>
        <end position="218"/>
    </location>
</feature>
<proteinExistence type="predicted"/>
<evidence type="ECO:0000256" key="8">
    <source>
        <dbReference type="SAM" id="Phobius"/>
    </source>
</evidence>
<dbReference type="InterPro" id="IPR005828">
    <property type="entry name" value="MFS_sugar_transport-like"/>
</dbReference>
<organism evidence="10 11">
    <name type="scientific">Pseudonocardia ailaonensis</name>
    <dbReference type="NCBI Taxonomy" id="367279"/>
    <lineage>
        <taxon>Bacteria</taxon>
        <taxon>Bacillati</taxon>
        <taxon>Actinomycetota</taxon>
        <taxon>Actinomycetes</taxon>
        <taxon>Pseudonocardiales</taxon>
        <taxon>Pseudonocardiaceae</taxon>
        <taxon>Pseudonocardia</taxon>
    </lineage>
</organism>
<feature type="transmembrane region" description="Helical" evidence="8">
    <location>
        <begin position="123"/>
        <end position="148"/>
    </location>
</feature>
<sequence>MTLNRTSETPSPTSTDETQRRRATWSALLGTMVEYYDFYLYSLLAAVAIGPLFFPGSDPTAALLASFATLAVGFVARPVGALLMTAVGDRLGRRRVLLVTVLAMGIASLLIGLLPTYSTIGVWAPVLLVVLRVVQGLAAGGEFGGGLLMSVEYARENRRGLASSAPQIGLYSGVILANASLLLVSLLPREQFLGWGWRLPFYFSLVLVAITLWVRARVDETPVFEKARRHHELSRRPITELFRTQWRGLLTVIAVAFIVTNASALNNSIVPAYAIQTGFSSSQALSMTLIGTTTGLVLVPLFAALSDRWGRKRLALAGAVLVPLMGWAAFAAIGRGTFGWAVIAAILPVVAHSMAFGPVGAWIAELFPTRFRYGGASLGFQIAATLGAGFFPLIATALFRAAGGPPNYGLVLLYLAAAAVISIVGVLLARETSRASFDDIDATGKDRA</sequence>
<feature type="transmembrane region" description="Helical" evidence="8">
    <location>
        <begin position="376"/>
        <end position="399"/>
    </location>
</feature>
<evidence type="ECO:0000256" key="4">
    <source>
        <dbReference type="ARBA" id="ARBA00022692"/>
    </source>
</evidence>
<keyword evidence="4 8" id="KW-0812">Transmembrane</keyword>
<evidence type="ECO:0000313" key="10">
    <source>
        <dbReference type="EMBL" id="GAA1857941.1"/>
    </source>
</evidence>
<feature type="transmembrane region" description="Helical" evidence="8">
    <location>
        <begin position="411"/>
        <end position="429"/>
    </location>
</feature>
<evidence type="ECO:0000256" key="3">
    <source>
        <dbReference type="ARBA" id="ARBA00022475"/>
    </source>
</evidence>
<feature type="transmembrane region" description="Helical" evidence="8">
    <location>
        <begin position="314"/>
        <end position="334"/>
    </location>
</feature>